<dbReference type="InterPro" id="IPR016174">
    <property type="entry name" value="Di-haem_cyt_TM"/>
</dbReference>
<dbReference type="PATRIC" id="fig|153151.4.peg.1414"/>
<sequence>MKKYIVFLFSFLFIFMAIQIGSGIVLTWLYTPDPAKLWLEAAQAPAEVQFVGPNFGMLFISAVLASVISLLIMKLFRRFSRPHRG</sequence>
<reference evidence="2 3" key="1">
    <citation type="submission" date="2016-01" db="EMBL/GenBank/DDBJ databases">
        <title>Draft Genome Sequences of Seven Thermophilic Sporeformers Isolated from Foods.</title>
        <authorList>
            <person name="Berendsen E.M."/>
            <person name="Wells-Bennik M.H."/>
            <person name="Krawcyk A.O."/>
            <person name="De Jong A."/>
            <person name="Holsappel S."/>
            <person name="Eijlander R.T."/>
            <person name="Kuipers O.P."/>
        </authorList>
    </citation>
    <scope>NUCLEOTIDE SEQUENCE [LARGE SCALE GENOMIC DNA]</scope>
    <source>
        <strain evidence="2 3">B4110</strain>
    </source>
</reference>
<gene>
    <name evidence="2" type="ORF">B4110_0495</name>
</gene>
<name>A0A150N5Q1_9BACL</name>
<keyword evidence="1" id="KW-0812">Transmembrane</keyword>
<organism evidence="2 3">
    <name type="scientific">Parageobacillus toebii</name>
    <dbReference type="NCBI Taxonomy" id="153151"/>
    <lineage>
        <taxon>Bacteria</taxon>
        <taxon>Bacillati</taxon>
        <taxon>Bacillota</taxon>
        <taxon>Bacilli</taxon>
        <taxon>Bacillales</taxon>
        <taxon>Anoxybacillaceae</taxon>
        <taxon>Parageobacillus</taxon>
    </lineage>
</organism>
<keyword evidence="1" id="KW-0472">Membrane</keyword>
<keyword evidence="1" id="KW-1133">Transmembrane helix</keyword>
<protein>
    <submittedName>
        <fullName evidence="2">Uncharacterized protein</fullName>
    </submittedName>
</protein>
<dbReference type="GO" id="GO:0016020">
    <property type="term" value="C:membrane"/>
    <property type="evidence" value="ECO:0007669"/>
    <property type="project" value="InterPro"/>
</dbReference>
<proteinExistence type="predicted"/>
<dbReference type="RefSeq" id="WP_012749172.1">
    <property type="nucleotide sequence ID" value="NZ_LQYW01000026.1"/>
</dbReference>
<evidence type="ECO:0000256" key="1">
    <source>
        <dbReference type="SAM" id="Phobius"/>
    </source>
</evidence>
<comment type="caution">
    <text evidence="2">The sequence shown here is derived from an EMBL/GenBank/DDBJ whole genome shotgun (WGS) entry which is preliminary data.</text>
</comment>
<accession>A0A150N5Q1</accession>
<feature type="transmembrane region" description="Helical" evidence="1">
    <location>
        <begin position="7"/>
        <end position="30"/>
    </location>
</feature>
<dbReference type="GO" id="GO:0022904">
    <property type="term" value="P:respiratory electron transport chain"/>
    <property type="evidence" value="ECO:0007669"/>
    <property type="project" value="InterPro"/>
</dbReference>
<dbReference type="SUPFAM" id="SSF81342">
    <property type="entry name" value="Transmembrane di-heme cytochromes"/>
    <property type="match status" value="1"/>
</dbReference>
<evidence type="ECO:0000313" key="3">
    <source>
        <dbReference type="Proteomes" id="UP000075324"/>
    </source>
</evidence>
<dbReference type="Proteomes" id="UP000075324">
    <property type="component" value="Unassembled WGS sequence"/>
</dbReference>
<dbReference type="AlphaFoldDB" id="A0A150N5Q1"/>
<evidence type="ECO:0000313" key="2">
    <source>
        <dbReference type="EMBL" id="KYD32023.1"/>
    </source>
</evidence>
<dbReference type="EMBL" id="LQYW01000026">
    <property type="protein sequence ID" value="KYD32023.1"/>
    <property type="molecule type" value="Genomic_DNA"/>
</dbReference>
<feature type="transmembrane region" description="Helical" evidence="1">
    <location>
        <begin position="55"/>
        <end position="76"/>
    </location>
</feature>